<dbReference type="Proteomes" id="UP000008225">
    <property type="component" value="Chromosome 3"/>
</dbReference>
<organism evidence="2 3">
    <name type="scientific">Callithrix jacchus</name>
    <name type="common">White-tufted-ear marmoset</name>
    <name type="synonym">Simia Jacchus</name>
    <dbReference type="NCBI Taxonomy" id="9483"/>
    <lineage>
        <taxon>Eukaryota</taxon>
        <taxon>Metazoa</taxon>
        <taxon>Chordata</taxon>
        <taxon>Craniata</taxon>
        <taxon>Vertebrata</taxon>
        <taxon>Euteleostomi</taxon>
        <taxon>Mammalia</taxon>
        <taxon>Eutheria</taxon>
        <taxon>Euarchontoglires</taxon>
        <taxon>Primates</taxon>
        <taxon>Haplorrhini</taxon>
        <taxon>Platyrrhini</taxon>
        <taxon>Cebidae</taxon>
        <taxon>Callitrichinae</taxon>
        <taxon>Callithrix</taxon>
        <taxon>Callithrix</taxon>
    </lineage>
</organism>
<keyword evidence="1" id="KW-0472">Membrane</keyword>
<proteinExistence type="predicted"/>
<dbReference type="Ensembl" id="ENSCJAT00000131145.1">
    <property type="protein sequence ID" value="ENSCJAP00000089650.1"/>
    <property type="gene ID" value="ENSCJAG00000069652.1"/>
</dbReference>
<reference evidence="2 3" key="1">
    <citation type="submission" date="2009-03" db="EMBL/GenBank/DDBJ databases">
        <authorList>
            <person name="Warren W."/>
            <person name="Ye L."/>
            <person name="Minx P."/>
            <person name="Worley K."/>
            <person name="Gibbs R."/>
            <person name="Wilson R.K."/>
        </authorList>
    </citation>
    <scope>NUCLEOTIDE SEQUENCE [LARGE SCALE GENOMIC DNA]</scope>
</reference>
<keyword evidence="1" id="KW-0812">Transmembrane</keyword>
<evidence type="ECO:0000256" key="1">
    <source>
        <dbReference type="SAM" id="Phobius"/>
    </source>
</evidence>
<sequence length="122" mass="14472">EFLCYKHTKNGLENHGLNDLYSVWGFLLLLFFVFFLDRVLLCRQAGVQWCDLCSLQPLPPELKRFFHLSLLSSWDHRHVPPRPSNFFIFSRDRVSPCWPGWSRSLEFVICPLQPPKILRLQV</sequence>
<dbReference type="PANTHER" id="PTHR46254">
    <property type="entry name" value="PROTEIN GVQW1-RELATED"/>
    <property type="match status" value="1"/>
</dbReference>
<reference evidence="2" key="2">
    <citation type="submission" date="2025-08" db="UniProtKB">
        <authorList>
            <consortium name="Ensembl"/>
        </authorList>
    </citation>
    <scope>IDENTIFICATION</scope>
</reference>
<evidence type="ECO:0000313" key="2">
    <source>
        <dbReference type="Ensembl" id="ENSCJAP00000089650.1"/>
    </source>
</evidence>
<accession>A0A8I3WGK3</accession>
<protein>
    <submittedName>
        <fullName evidence="2">Uncharacterized protein</fullName>
    </submittedName>
</protein>
<dbReference type="GeneTree" id="ENSGT00940000161627"/>
<name>A0A8I3WGK3_CALJA</name>
<feature type="transmembrane region" description="Helical" evidence="1">
    <location>
        <begin position="20"/>
        <end position="36"/>
    </location>
</feature>
<dbReference type="PANTHER" id="PTHR46254:SF6">
    <property type="entry name" value="HIGH MOBILITY GROUP AT-HOOK 2"/>
    <property type="match status" value="1"/>
</dbReference>
<evidence type="ECO:0000313" key="3">
    <source>
        <dbReference type="Proteomes" id="UP000008225"/>
    </source>
</evidence>
<reference evidence="2" key="3">
    <citation type="submission" date="2025-09" db="UniProtKB">
        <authorList>
            <consortium name="Ensembl"/>
        </authorList>
    </citation>
    <scope>IDENTIFICATION</scope>
</reference>
<dbReference type="AlphaFoldDB" id="A0A8I3WGK3"/>
<keyword evidence="1" id="KW-1133">Transmembrane helix</keyword>
<keyword evidence="3" id="KW-1185">Reference proteome</keyword>